<keyword evidence="4 12" id="KW-0328">Glycosyltransferase</keyword>
<evidence type="ECO:0000256" key="9">
    <source>
        <dbReference type="ARBA" id="ARBA00023034"/>
    </source>
</evidence>
<evidence type="ECO:0000256" key="4">
    <source>
        <dbReference type="ARBA" id="ARBA00022676"/>
    </source>
</evidence>
<dbReference type="Pfam" id="PF00852">
    <property type="entry name" value="Glyco_transf_10"/>
    <property type="match status" value="1"/>
</dbReference>
<evidence type="ECO:0000313" key="16">
    <source>
        <dbReference type="Proteomes" id="UP000242188"/>
    </source>
</evidence>
<dbReference type="InterPro" id="IPR001503">
    <property type="entry name" value="Glyco_trans_10"/>
</dbReference>
<comment type="subcellular location">
    <subcellularLocation>
        <location evidence="1">Golgi apparatus membrane</location>
        <topology evidence="1">Single-pass type II membrane protein</topology>
    </subcellularLocation>
    <subcellularLocation>
        <location evidence="12">Golgi apparatus</location>
        <location evidence="12">Golgi stack membrane</location>
        <topology evidence="12">Single-pass type II membrane protein</topology>
    </subcellularLocation>
</comment>
<evidence type="ECO:0000259" key="14">
    <source>
        <dbReference type="Pfam" id="PF17039"/>
    </source>
</evidence>
<evidence type="ECO:0000256" key="1">
    <source>
        <dbReference type="ARBA" id="ARBA00004323"/>
    </source>
</evidence>
<evidence type="ECO:0000313" key="15">
    <source>
        <dbReference type="EMBL" id="OWF36513.1"/>
    </source>
</evidence>
<dbReference type="GO" id="GO:0000139">
    <property type="term" value="C:Golgi membrane"/>
    <property type="evidence" value="ECO:0007669"/>
    <property type="project" value="UniProtKB-SubCell"/>
</dbReference>
<feature type="domain" description="Fucosyltransferase N-terminal" evidence="14">
    <location>
        <begin position="101"/>
        <end position="198"/>
    </location>
</feature>
<dbReference type="InterPro" id="IPR038577">
    <property type="entry name" value="GT10-like_C_sf"/>
</dbReference>
<evidence type="ECO:0000256" key="6">
    <source>
        <dbReference type="ARBA" id="ARBA00022692"/>
    </source>
</evidence>
<evidence type="ECO:0000256" key="5">
    <source>
        <dbReference type="ARBA" id="ARBA00022679"/>
    </source>
</evidence>
<feature type="domain" description="Fucosyltransferase C-terminal" evidence="13">
    <location>
        <begin position="217"/>
        <end position="394"/>
    </location>
</feature>
<dbReference type="GO" id="GO:0032580">
    <property type="term" value="C:Golgi cisterna membrane"/>
    <property type="evidence" value="ECO:0007669"/>
    <property type="project" value="UniProtKB-SubCell"/>
</dbReference>
<name>A0A210PJ59_MIZYE</name>
<dbReference type="STRING" id="6573.A0A210PJ59"/>
<dbReference type="Pfam" id="PF17039">
    <property type="entry name" value="Glyco_tran_10_N"/>
    <property type="match status" value="1"/>
</dbReference>
<evidence type="ECO:0000259" key="13">
    <source>
        <dbReference type="Pfam" id="PF00852"/>
    </source>
</evidence>
<evidence type="ECO:0000256" key="12">
    <source>
        <dbReference type="RuleBase" id="RU003832"/>
    </source>
</evidence>
<keyword evidence="16" id="KW-1185">Reference proteome</keyword>
<evidence type="ECO:0000256" key="10">
    <source>
        <dbReference type="ARBA" id="ARBA00023136"/>
    </source>
</evidence>
<reference evidence="15 16" key="1">
    <citation type="journal article" date="2017" name="Nat. Ecol. Evol.">
        <title>Scallop genome provides insights into evolution of bilaterian karyotype and development.</title>
        <authorList>
            <person name="Wang S."/>
            <person name="Zhang J."/>
            <person name="Jiao W."/>
            <person name="Li J."/>
            <person name="Xun X."/>
            <person name="Sun Y."/>
            <person name="Guo X."/>
            <person name="Huan P."/>
            <person name="Dong B."/>
            <person name="Zhang L."/>
            <person name="Hu X."/>
            <person name="Sun X."/>
            <person name="Wang J."/>
            <person name="Zhao C."/>
            <person name="Wang Y."/>
            <person name="Wang D."/>
            <person name="Huang X."/>
            <person name="Wang R."/>
            <person name="Lv J."/>
            <person name="Li Y."/>
            <person name="Zhang Z."/>
            <person name="Liu B."/>
            <person name="Lu W."/>
            <person name="Hui Y."/>
            <person name="Liang J."/>
            <person name="Zhou Z."/>
            <person name="Hou R."/>
            <person name="Li X."/>
            <person name="Liu Y."/>
            <person name="Li H."/>
            <person name="Ning X."/>
            <person name="Lin Y."/>
            <person name="Zhao L."/>
            <person name="Xing Q."/>
            <person name="Dou J."/>
            <person name="Li Y."/>
            <person name="Mao J."/>
            <person name="Guo H."/>
            <person name="Dou H."/>
            <person name="Li T."/>
            <person name="Mu C."/>
            <person name="Jiang W."/>
            <person name="Fu Q."/>
            <person name="Fu X."/>
            <person name="Miao Y."/>
            <person name="Liu J."/>
            <person name="Yu Q."/>
            <person name="Li R."/>
            <person name="Liao H."/>
            <person name="Li X."/>
            <person name="Kong Y."/>
            <person name="Jiang Z."/>
            <person name="Chourrout D."/>
            <person name="Li R."/>
            <person name="Bao Z."/>
        </authorList>
    </citation>
    <scope>NUCLEOTIDE SEQUENCE [LARGE SCALE GENOMIC DNA]</scope>
    <source>
        <strain evidence="15 16">PY_sf001</strain>
    </source>
</reference>
<dbReference type="UniPathway" id="UPA00378"/>
<dbReference type="SUPFAM" id="SSF53756">
    <property type="entry name" value="UDP-Glycosyltransferase/glycogen phosphorylase"/>
    <property type="match status" value="1"/>
</dbReference>
<gene>
    <name evidence="15" type="ORF">KP79_PYT03140</name>
</gene>
<dbReference type="Gene3D" id="3.40.50.11660">
    <property type="entry name" value="Glycosyl transferase family 10, C-terminal domain"/>
    <property type="match status" value="1"/>
</dbReference>
<accession>A0A210PJ59</accession>
<dbReference type="EMBL" id="NEDP02076590">
    <property type="protein sequence ID" value="OWF36513.1"/>
    <property type="molecule type" value="Genomic_DNA"/>
</dbReference>
<sequence length="411" mass="48156">MYCQCMTSKPFVTMLGRLSLWLSPNIQRLILILMLSVLLYLGVLVSYFWLCEDENFVRSISANILVPAKSKNQDDSSSLLVYNVNMNLNNNSNMSERAVRIHYYNPPEWVGRDTFKKCPQNCLISFGKEYKKYSTSQFVIFDGNGNLPKEPPPKQSGQVWIYHSLEPPFLQPRLHKWNRKINWTISYRRDADFTHVYGTMLFKKVKDTERVKLRSNWEDKTHGNAWFVSHRNVPSRRAEFARKLNKSINVDIYSRTGPSRCPTNAIQNCDQLLSEKYKFYLSFENDLCRDYVTEKCFKIYASKVDVIPVVRGVPDYSIFAPPHSYIDTTKFNDISSLGAFQKGLANNQTEFENYFQWRKFYYNEPTGDRAICRLCAHAHRATNYQRLYENLDTWVHGDQGNPMCRKVTDIE</sequence>
<evidence type="ECO:0000256" key="2">
    <source>
        <dbReference type="ARBA" id="ARBA00004922"/>
    </source>
</evidence>
<dbReference type="EC" id="2.4.1.-" evidence="12"/>
<dbReference type="PANTHER" id="PTHR48438:SF1">
    <property type="entry name" value="ALPHA-(1,3)-FUCOSYLTRANSFERASE C-RELATED"/>
    <property type="match status" value="1"/>
</dbReference>
<evidence type="ECO:0000256" key="3">
    <source>
        <dbReference type="ARBA" id="ARBA00008919"/>
    </source>
</evidence>
<dbReference type="AlphaFoldDB" id="A0A210PJ59"/>
<dbReference type="PANTHER" id="PTHR48438">
    <property type="entry name" value="ALPHA-(1,3)-FUCOSYLTRANSFERASE C-RELATED"/>
    <property type="match status" value="1"/>
</dbReference>
<keyword evidence="11" id="KW-0325">Glycoprotein</keyword>
<keyword evidence="5 12" id="KW-0808">Transferase</keyword>
<dbReference type="InterPro" id="IPR055270">
    <property type="entry name" value="Glyco_tran_10_C"/>
</dbReference>
<keyword evidence="6 12" id="KW-0812">Transmembrane</keyword>
<comment type="similarity">
    <text evidence="3 12">Belongs to the glycosyltransferase 10 family.</text>
</comment>
<proteinExistence type="inferred from homology"/>
<evidence type="ECO:0000256" key="7">
    <source>
        <dbReference type="ARBA" id="ARBA00022968"/>
    </source>
</evidence>
<keyword evidence="10 12" id="KW-0472">Membrane</keyword>
<comment type="caution">
    <text evidence="15">The sequence shown here is derived from an EMBL/GenBank/DDBJ whole genome shotgun (WGS) entry which is preliminary data.</text>
</comment>
<keyword evidence="9 12" id="KW-0333">Golgi apparatus</keyword>
<dbReference type="FunFam" id="3.40.50.11660:FF:000002">
    <property type="entry name" value="Alpha-(1,3)-fucosyltransferase"/>
    <property type="match status" value="1"/>
</dbReference>
<organism evidence="15 16">
    <name type="scientific">Mizuhopecten yessoensis</name>
    <name type="common">Japanese scallop</name>
    <name type="synonym">Patinopecten yessoensis</name>
    <dbReference type="NCBI Taxonomy" id="6573"/>
    <lineage>
        <taxon>Eukaryota</taxon>
        <taxon>Metazoa</taxon>
        <taxon>Spiralia</taxon>
        <taxon>Lophotrochozoa</taxon>
        <taxon>Mollusca</taxon>
        <taxon>Bivalvia</taxon>
        <taxon>Autobranchia</taxon>
        <taxon>Pteriomorphia</taxon>
        <taxon>Pectinida</taxon>
        <taxon>Pectinoidea</taxon>
        <taxon>Pectinidae</taxon>
        <taxon>Mizuhopecten</taxon>
    </lineage>
</organism>
<comment type="pathway">
    <text evidence="2">Protein modification; protein glycosylation.</text>
</comment>
<dbReference type="OrthoDB" id="6140949at2759"/>
<dbReference type="InterPro" id="IPR031481">
    <property type="entry name" value="Glyco_tran_10_N"/>
</dbReference>
<keyword evidence="8 12" id="KW-1133">Transmembrane helix</keyword>
<dbReference type="GO" id="GO:0008417">
    <property type="term" value="F:fucosyltransferase activity"/>
    <property type="evidence" value="ECO:0007669"/>
    <property type="project" value="InterPro"/>
</dbReference>
<protein>
    <recommendedName>
        <fullName evidence="12">Fucosyltransferase</fullName>
        <ecNumber evidence="12">2.4.1.-</ecNumber>
    </recommendedName>
</protein>
<evidence type="ECO:0000256" key="8">
    <source>
        <dbReference type="ARBA" id="ARBA00022989"/>
    </source>
</evidence>
<dbReference type="Proteomes" id="UP000242188">
    <property type="component" value="Unassembled WGS sequence"/>
</dbReference>
<evidence type="ECO:0000256" key="11">
    <source>
        <dbReference type="ARBA" id="ARBA00023180"/>
    </source>
</evidence>
<feature type="transmembrane region" description="Helical" evidence="12">
    <location>
        <begin position="29"/>
        <end position="50"/>
    </location>
</feature>
<keyword evidence="7" id="KW-0735">Signal-anchor</keyword>